<gene>
    <name evidence="2" type="ORF">L3X38_037165</name>
</gene>
<organism evidence="2 3">
    <name type="scientific">Prunus dulcis</name>
    <name type="common">Almond</name>
    <name type="synonym">Amygdalus dulcis</name>
    <dbReference type="NCBI Taxonomy" id="3755"/>
    <lineage>
        <taxon>Eukaryota</taxon>
        <taxon>Viridiplantae</taxon>
        <taxon>Streptophyta</taxon>
        <taxon>Embryophyta</taxon>
        <taxon>Tracheophyta</taxon>
        <taxon>Spermatophyta</taxon>
        <taxon>Magnoliopsida</taxon>
        <taxon>eudicotyledons</taxon>
        <taxon>Gunneridae</taxon>
        <taxon>Pentapetalae</taxon>
        <taxon>rosids</taxon>
        <taxon>fabids</taxon>
        <taxon>Rosales</taxon>
        <taxon>Rosaceae</taxon>
        <taxon>Amygdaloideae</taxon>
        <taxon>Amygdaleae</taxon>
        <taxon>Prunus</taxon>
    </lineage>
</organism>
<feature type="compositionally biased region" description="Polar residues" evidence="1">
    <location>
        <begin position="1"/>
        <end position="16"/>
    </location>
</feature>
<proteinExistence type="predicted"/>
<accession>A0AAD4V408</accession>
<name>A0AAD4V408_PRUDU</name>
<evidence type="ECO:0000256" key="1">
    <source>
        <dbReference type="SAM" id="MobiDB-lite"/>
    </source>
</evidence>
<feature type="region of interest" description="Disordered" evidence="1">
    <location>
        <begin position="1"/>
        <end position="24"/>
    </location>
</feature>
<keyword evidence="3" id="KW-1185">Reference proteome</keyword>
<reference evidence="2 3" key="1">
    <citation type="journal article" date="2022" name="G3 (Bethesda)">
        <title>Whole-genome sequence and methylome profiling of the almond [Prunus dulcis (Mill.) D.A. Webb] cultivar 'Nonpareil'.</title>
        <authorList>
            <person name="D'Amico-Willman K.M."/>
            <person name="Ouma W.Z."/>
            <person name="Meulia T."/>
            <person name="Sideli G.M."/>
            <person name="Gradziel T.M."/>
            <person name="Fresnedo-Ramirez J."/>
        </authorList>
    </citation>
    <scope>NUCLEOTIDE SEQUENCE [LARGE SCALE GENOMIC DNA]</scope>
    <source>
        <strain evidence="2">Clone GOH B32 T37-40</strain>
    </source>
</reference>
<comment type="caution">
    <text evidence="2">The sequence shown here is derived from an EMBL/GenBank/DDBJ whole genome shotgun (WGS) entry which is preliminary data.</text>
</comment>
<evidence type="ECO:0000313" key="2">
    <source>
        <dbReference type="EMBL" id="KAI5317458.1"/>
    </source>
</evidence>
<protein>
    <submittedName>
        <fullName evidence="2">Uncharacterized protein</fullName>
    </submittedName>
</protein>
<dbReference type="EMBL" id="JAJFAZ020000007">
    <property type="protein sequence ID" value="KAI5317458.1"/>
    <property type="molecule type" value="Genomic_DNA"/>
</dbReference>
<evidence type="ECO:0000313" key="3">
    <source>
        <dbReference type="Proteomes" id="UP001054821"/>
    </source>
</evidence>
<dbReference type="AlphaFoldDB" id="A0AAD4V408"/>
<dbReference type="Proteomes" id="UP001054821">
    <property type="component" value="Chromosome 7"/>
</dbReference>
<sequence>MRFASSTEKEPNSSTTFDEEPKSSRGINTISCVVKRKIQKIIPVVEYNKRGIPHGKAAVKTTNGLNCPKIQRSRFGKLFRWLMLLGKGARSWSYHLPQKNERISTSMKQFILPFTNDKEKLKDTTKIKPFLRRQNELRNTNFLSKKRCSESRWPSDSVRKAIIEKGPIYEEHRSFEMLFTTV</sequence>